<evidence type="ECO:0000313" key="2">
    <source>
        <dbReference type="EMBL" id="KDP32607.1"/>
    </source>
</evidence>
<gene>
    <name evidence="2" type="ORF">JCGZ_13157</name>
</gene>
<name>A0A067K905_JATCU</name>
<dbReference type="PANTHER" id="PTHR33132:SF142">
    <property type="entry name" value="SERINE-RICH PROTEIN-LIKE PROTEIN"/>
    <property type="match status" value="1"/>
</dbReference>
<dbReference type="Proteomes" id="UP000027138">
    <property type="component" value="Unassembled WGS sequence"/>
</dbReference>
<sequence length="107" mass="11744">MSEVGKDQKESAKLVQKHSPNISVQTPNFDTANKHQKISSSLENSPRLHRALSNTKTSKNCLCSPTTHAGSFRCRIHRNPAGMVRGYSVGSSLSELANKAHSIREMV</sequence>
<feature type="compositionally biased region" description="Basic and acidic residues" evidence="1">
    <location>
        <begin position="1"/>
        <end position="12"/>
    </location>
</feature>
<accession>A0A067K905</accession>
<evidence type="ECO:0000313" key="3">
    <source>
        <dbReference type="Proteomes" id="UP000027138"/>
    </source>
</evidence>
<dbReference type="EMBL" id="KK914578">
    <property type="protein sequence ID" value="KDP32607.1"/>
    <property type="molecule type" value="Genomic_DNA"/>
</dbReference>
<dbReference type="AlphaFoldDB" id="A0A067K905"/>
<proteinExistence type="predicted"/>
<dbReference type="PANTHER" id="PTHR33132">
    <property type="entry name" value="OSJNBB0118P14.9 PROTEIN"/>
    <property type="match status" value="1"/>
</dbReference>
<feature type="compositionally biased region" description="Polar residues" evidence="1">
    <location>
        <begin position="18"/>
        <end position="31"/>
    </location>
</feature>
<evidence type="ECO:0000256" key="1">
    <source>
        <dbReference type="SAM" id="MobiDB-lite"/>
    </source>
</evidence>
<dbReference type="OrthoDB" id="1932391at2759"/>
<protein>
    <submittedName>
        <fullName evidence="2">Uncharacterized protein</fullName>
    </submittedName>
</protein>
<reference evidence="2 3" key="1">
    <citation type="journal article" date="2014" name="PLoS ONE">
        <title>Global Analysis of Gene Expression Profiles in Physic Nut (Jatropha curcas L.) Seedlings Exposed to Salt Stress.</title>
        <authorList>
            <person name="Zhang L."/>
            <person name="Zhang C."/>
            <person name="Wu P."/>
            <person name="Chen Y."/>
            <person name="Li M."/>
            <person name="Jiang H."/>
            <person name="Wu G."/>
        </authorList>
    </citation>
    <scope>NUCLEOTIDE SEQUENCE [LARGE SCALE GENOMIC DNA]</scope>
    <source>
        <strain evidence="3">cv. GZQX0401</strain>
        <tissue evidence="2">Young leaves</tissue>
    </source>
</reference>
<organism evidence="2 3">
    <name type="scientific">Jatropha curcas</name>
    <name type="common">Barbados nut</name>
    <dbReference type="NCBI Taxonomy" id="180498"/>
    <lineage>
        <taxon>Eukaryota</taxon>
        <taxon>Viridiplantae</taxon>
        <taxon>Streptophyta</taxon>
        <taxon>Embryophyta</taxon>
        <taxon>Tracheophyta</taxon>
        <taxon>Spermatophyta</taxon>
        <taxon>Magnoliopsida</taxon>
        <taxon>eudicotyledons</taxon>
        <taxon>Gunneridae</taxon>
        <taxon>Pentapetalae</taxon>
        <taxon>rosids</taxon>
        <taxon>fabids</taxon>
        <taxon>Malpighiales</taxon>
        <taxon>Euphorbiaceae</taxon>
        <taxon>Crotonoideae</taxon>
        <taxon>Jatropheae</taxon>
        <taxon>Jatropha</taxon>
    </lineage>
</organism>
<feature type="region of interest" description="Disordered" evidence="1">
    <location>
        <begin position="1"/>
        <end position="46"/>
    </location>
</feature>
<keyword evidence="3" id="KW-1185">Reference proteome</keyword>